<name>A0A2S4UL75_9BASI</name>
<dbReference type="VEuPathDB" id="FungiDB:PSTT_14701"/>
<keyword evidence="2" id="KW-1185">Reference proteome</keyword>
<gene>
    <name evidence="1" type="ORF">PSTT_14701</name>
</gene>
<protein>
    <submittedName>
        <fullName evidence="1">Uncharacterized protein</fullName>
    </submittedName>
</protein>
<dbReference type="Proteomes" id="UP000239156">
    <property type="component" value="Unassembled WGS sequence"/>
</dbReference>
<proteinExistence type="predicted"/>
<dbReference type="VEuPathDB" id="FungiDB:PSHT_07916"/>
<reference evidence="1" key="1">
    <citation type="submission" date="2017-12" db="EMBL/GenBank/DDBJ databases">
        <title>Gene loss provides genomic basis for host adaptation in cereal stripe rust fungi.</title>
        <authorList>
            <person name="Xia C."/>
        </authorList>
    </citation>
    <scope>NUCLEOTIDE SEQUENCE [LARGE SCALE GENOMIC DNA]</scope>
    <source>
        <strain evidence="1">93-210</strain>
    </source>
</reference>
<dbReference type="EMBL" id="PKSL01000240">
    <property type="protein sequence ID" value="POV98020.1"/>
    <property type="molecule type" value="Genomic_DNA"/>
</dbReference>
<accession>A0A2S4UL75</accession>
<sequence>MCKWPLTTGLTDSDEVQKRLIHNKDYSKLENLTSAYKGWIADVKSCINSAILDDHLKKQRKLQEKINNTTNDDDNNRK</sequence>
<dbReference type="AlphaFoldDB" id="A0A2S4UL75"/>
<evidence type="ECO:0000313" key="2">
    <source>
        <dbReference type="Proteomes" id="UP000239156"/>
    </source>
</evidence>
<evidence type="ECO:0000313" key="1">
    <source>
        <dbReference type="EMBL" id="POV98020.1"/>
    </source>
</evidence>
<organism evidence="1 2">
    <name type="scientific">Puccinia striiformis</name>
    <dbReference type="NCBI Taxonomy" id="27350"/>
    <lineage>
        <taxon>Eukaryota</taxon>
        <taxon>Fungi</taxon>
        <taxon>Dikarya</taxon>
        <taxon>Basidiomycota</taxon>
        <taxon>Pucciniomycotina</taxon>
        <taxon>Pucciniomycetes</taxon>
        <taxon>Pucciniales</taxon>
        <taxon>Pucciniaceae</taxon>
        <taxon>Puccinia</taxon>
    </lineage>
</organism>
<comment type="caution">
    <text evidence="1">The sequence shown here is derived from an EMBL/GenBank/DDBJ whole genome shotgun (WGS) entry which is preliminary data.</text>
</comment>